<dbReference type="OrthoDB" id="85890at2157"/>
<organism evidence="1 2">
    <name type="scientific">Methanobacterium bryantii</name>
    <dbReference type="NCBI Taxonomy" id="2161"/>
    <lineage>
        <taxon>Archaea</taxon>
        <taxon>Methanobacteriati</taxon>
        <taxon>Methanobacteriota</taxon>
        <taxon>Methanomada group</taxon>
        <taxon>Methanobacteria</taxon>
        <taxon>Methanobacteriales</taxon>
        <taxon>Methanobacteriaceae</taxon>
        <taxon>Methanobacterium</taxon>
    </lineage>
</organism>
<dbReference type="GO" id="GO:0005524">
    <property type="term" value="F:ATP binding"/>
    <property type="evidence" value="ECO:0007669"/>
    <property type="project" value="InterPro"/>
</dbReference>
<name>A0A2A2HAF4_METBR</name>
<sequence length="301" mass="32993">MDPELIGKIAQIASVLEVSGHPKPGNVHRTQDFDDMVFEDFLISGVVIGSLMKKAAEIGNRYHDDGSLHKIKLGKIIKEAVIETDRWIGNNTNLGIVLLLTPLSASAGMSNDLTDLRKNAGRIMEATTSQDAINLYDAINLADAGGMGEQEELDVADAEARDKIIDEDISMYKVLQMSSKWDLLSYELTNRMPVTFGIGFPTFRTTKMEYGINKATVQTFLTILSKKPDTLISRKYGDDMAKLVSADADSVLQSGGILNPQGELLLRELDKQLMKNKLNPGTTADITAASIMVAYLDEFGF</sequence>
<dbReference type="AlphaFoldDB" id="A0A2A2HAF4"/>
<proteinExistence type="predicted"/>
<dbReference type="InterPro" id="IPR002736">
    <property type="entry name" value="CitG"/>
</dbReference>
<dbReference type="EMBL" id="LMVM01000001">
    <property type="protein sequence ID" value="PAV06234.1"/>
    <property type="molecule type" value="Genomic_DNA"/>
</dbReference>
<gene>
    <name evidence="1" type="ORF">ASJ80_15510</name>
</gene>
<comment type="caution">
    <text evidence="1">The sequence shown here is derived from an EMBL/GenBank/DDBJ whole genome shotgun (WGS) entry which is preliminary data.</text>
</comment>
<dbReference type="PANTHER" id="PTHR42280:SF1">
    <property type="entry name" value="CITG FAMILY PROTEIN"/>
    <property type="match status" value="1"/>
</dbReference>
<dbReference type="Pfam" id="PF01874">
    <property type="entry name" value="CitG"/>
    <property type="match status" value="1"/>
</dbReference>
<dbReference type="Gene3D" id="1.10.4200.10">
    <property type="entry name" value="Triphosphoribosyl-dephospho-CoA protein"/>
    <property type="match status" value="1"/>
</dbReference>
<keyword evidence="2" id="KW-1185">Reference proteome</keyword>
<reference evidence="1 2" key="1">
    <citation type="journal article" date="2017" name="BMC Genomics">
        <title>Genomic analysis of methanogenic archaea reveals a shift towards energy conservation.</title>
        <authorList>
            <person name="Gilmore S.P."/>
            <person name="Henske J.K."/>
            <person name="Sexton J.A."/>
            <person name="Solomon K.V."/>
            <person name="Seppala S."/>
            <person name="Yoo J.I."/>
            <person name="Huyett L.M."/>
            <person name="Pressman A."/>
            <person name="Cogan J.Z."/>
            <person name="Kivenson V."/>
            <person name="Peng X."/>
            <person name="Tan Y."/>
            <person name="Valentine D.L."/>
            <person name="O'Malley M.A."/>
        </authorList>
    </citation>
    <scope>NUCLEOTIDE SEQUENCE [LARGE SCALE GENOMIC DNA]</scope>
    <source>
        <strain evidence="1 2">M.o.H.</strain>
    </source>
</reference>
<evidence type="ECO:0000313" key="2">
    <source>
        <dbReference type="Proteomes" id="UP000217784"/>
    </source>
</evidence>
<evidence type="ECO:0000313" key="1">
    <source>
        <dbReference type="EMBL" id="PAV06234.1"/>
    </source>
</evidence>
<dbReference type="RefSeq" id="WP_069584598.1">
    <property type="nucleotide sequence ID" value="NZ_LMVM01000001.1"/>
</dbReference>
<dbReference type="Proteomes" id="UP000217784">
    <property type="component" value="Unassembled WGS sequence"/>
</dbReference>
<accession>A0A2A2HAF4</accession>
<dbReference type="GO" id="GO:0046917">
    <property type="term" value="F:triphosphoribosyl-dephospho-CoA synthase activity"/>
    <property type="evidence" value="ECO:0007669"/>
    <property type="project" value="InterPro"/>
</dbReference>
<dbReference type="PANTHER" id="PTHR42280">
    <property type="entry name" value="CITG FAMILY PROTEIN"/>
    <property type="match status" value="1"/>
</dbReference>
<protein>
    <submittedName>
        <fullName evidence="1">Triphosphoribosyl-dephospho-CoA synthase</fullName>
    </submittedName>
</protein>